<accession>A0A1T0A2A7</accession>
<name>A0A1T0A2A7_9GAMM</name>
<keyword evidence="1" id="KW-1133">Transmembrane helix</keyword>
<dbReference type="STRING" id="34060.B0181_06890"/>
<dbReference type="InterPro" id="IPR008407">
    <property type="entry name" value="Brnchd-chn_aa_trnsp_AzlD"/>
</dbReference>
<reference evidence="3 5" key="2">
    <citation type="submission" date="2018-06" db="EMBL/GenBank/DDBJ databases">
        <authorList>
            <consortium name="Pathogen Informatics"/>
            <person name="Doyle S."/>
        </authorList>
    </citation>
    <scope>NUCLEOTIDE SEQUENCE [LARGE SCALE GENOMIC DNA]</scope>
    <source>
        <strain evidence="3 5">NCTC10293</strain>
    </source>
</reference>
<feature type="transmembrane region" description="Helical" evidence="1">
    <location>
        <begin position="89"/>
        <end position="108"/>
    </location>
</feature>
<evidence type="ECO:0000313" key="4">
    <source>
        <dbReference type="Proteomes" id="UP000190435"/>
    </source>
</evidence>
<evidence type="ECO:0000313" key="5">
    <source>
        <dbReference type="Proteomes" id="UP000255279"/>
    </source>
</evidence>
<protein>
    <submittedName>
        <fullName evidence="2">Branched-chain amino acid ABC transporter</fullName>
    </submittedName>
    <submittedName>
        <fullName evidence="3">Branched-chain amino acid transport protein (AzlD)</fullName>
    </submittedName>
</protein>
<dbReference type="OrthoDB" id="5324916at2"/>
<keyword evidence="4" id="KW-1185">Reference proteome</keyword>
<keyword evidence="1" id="KW-0812">Transmembrane</keyword>
<dbReference type="Proteomes" id="UP000255279">
    <property type="component" value="Unassembled WGS sequence"/>
</dbReference>
<dbReference type="RefSeq" id="WP_078276769.1">
    <property type="nucleotide sequence ID" value="NZ_MUXU01000039.1"/>
</dbReference>
<dbReference type="Pfam" id="PF05437">
    <property type="entry name" value="AzlD"/>
    <property type="match status" value="1"/>
</dbReference>
<dbReference type="AlphaFoldDB" id="A0A1T0A2A7"/>
<sequence length="109" mass="12091">MSINEQILTIALAVLAVQACRWMAFWLFPAHRRVPDFVRYLGQALPSAVFGLLVVYCYKNISLTQTPYGAPEFIAGAVVVALHLWRKNMFLSIGAGTVLYMALVQGLFA</sequence>
<feature type="transmembrane region" description="Helical" evidence="1">
    <location>
        <begin position="40"/>
        <end position="58"/>
    </location>
</feature>
<evidence type="ECO:0000313" key="3">
    <source>
        <dbReference type="EMBL" id="STZ09877.1"/>
    </source>
</evidence>
<dbReference type="EMBL" id="MUXU01000039">
    <property type="protein sequence ID" value="OOR89401.1"/>
    <property type="molecule type" value="Genomic_DNA"/>
</dbReference>
<organism evidence="2 4">
    <name type="scientific">Moraxella caviae</name>
    <dbReference type="NCBI Taxonomy" id="34060"/>
    <lineage>
        <taxon>Bacteria</taxon>
        <taxon>Pseudomonadati</taxon>
        <taxon>Pseudomonadota</taxon>
        <taxon>Gammaproteobacteria</taxon>
        <taxon>Moraxellales</taxon>
        <taxon>Moraxellaceae</taxon>
        <taxon>Moraxella</taxon>
    </lineage>
</organism>
<reference evidence="2 4" key="1">
    <citation type="submission" date="2017-02" db="EMBL/GenBank/DDBJ databases">
        <title>Draft genome sequence of Moraxella caviae CCUG 355 type strain.</title>
        <authorList>
            <person name="Engstrom-Jakobsson H."/>
            <person name="Salva-Serra F."/>
            <person name="Thorell K."/>
            <person name="Gonzales-Siles L."/>
            <person name="Karlsson R."/>
            <person name="Boulund F."/>
            <person name="Engstrand L."/>
            <person name="Moore E."/>
        </authorList>
    </citation>
    <scope>NUCLEOTIDE SEQUENCE [LARGE SCALE GENOMIC DNA]</scope>
    <source>
        <strain evidence="2 4">CCUG 355</strain>
    </source>
</reference>
<evidence type="ECO:0000313" key="2">
    <source>
        <dbReference type="EMBL" id="OOR89401.1"/>
    </source>
</evidence>
<dbReference type="EMBL" id="UGQE01000001">
    <property type="protein sequence ID" value="STZ09877.1"/>
    <property type="molecule type" value="Genomic_DNA"/>
</dbReference>
<dbReference type="Proteomes" id="UP000190435">
    <property type="component" value="Unassembled WGS sequence"/>
</dbReference>
<gene>
    <name evidence="2" type="ORF">B0181_06890</name>
    <name evidence="3" type="ORF">NCTC10293_00188</name>
</gene>
<feature type="transmembrane region" description="Helical" evidence="1">
    <location>
        <begin position="7"/>
        <end position="28"/>
    </location>
</feature>
<proteinExistence type="predicted"/>
<evidence type="ECO:0000256" key="1">
    <source>
        <dbReference type="SAM" id="Phobius"/>
    </source>
</evidence>
<keyword evidence="1" id="KW-0472">Membrane</keyword>
<dbReference type="PIRSF" id="PIRSF003203">
    <property type="entry name" value="AzlD"/>
    <property type="match status" value="1"/>
</dbReference>